<dbReference type="EMBL" id="JAVDRL010000007">
    <property type="protein sequence ID" value="MDR6531981.1"/>
    <property type="molecule type" value="Genomic_DNA"/>
</dbReference>
<gene>
    <name evidence="2" type="ORF">J2800_002734</name>
</gene>
<protein>
    <submittedName>
        <fullName evidence="2">ABC-2 type transport system permease protein</fullName>
    </submittedName>
</protein>
<feature type="transmembrane region" description="Helical" evidence="1">
    <location>
        <begin position="401"/>
        <end position="422"/>
    </location>
</feature>
<comment type="caution">
    <text evidence="2">The sequence shown here is derived from an EMBL/GenBank/DDBJ whole genome shotgun (WGS) entry which is preliminary data.</text>
</comment>
<proteinExistence type="predicted"/>
<dbReference type="Proteomes" id="UP001262754">
    <property type="component" value="Unassembled WGS sequence"/>
</dbReference>
<evidence type="ECO:0000256" key="1">
    <source>
        <dbReference type="SAM" id="Phobius"/>
    </source>
</evidence>
<organism evidence="2 3">
    <name type="scientific">Caulobacter rhizosphaerae</name>
    <dbReference type="NCBI Taxonomy" id="2010972"/>
    <lineage>
        <taxon>Bacteria</taxon>
        <taxon>Pseudomonadati</taxon>
        <taxon>Pseudomonadota</taxon>
        <taxon>Alphaproteobacteria</taxon>
        <taxon>Caulobacterales</taxon>
        <taxon>Caulobacteraceae</taxon>
        <taxon>Caulobacter</taxon>
    </lineage>
</organism>
<keyword evidence="1" id="KW-0472">Membrane</keyword>
<feature type="transmembrane region" description="Helical" evidence="1">
    <location>
        <begin position="153"/>
        <end position="182"/>
    </location>
</feature>
<feature type="transmembrane region" description="Helical" evidence="1">
    <location>
        <begin position="484"/>
        <end position="507"/>
    </location>
</feature>
<keyword evidence="1" id="KW-1133">Transmembrane helix</keyword>
<sequence length="521" mass="54026">MTLGVTLAAPGSIPWLLAHEMRLYWRNFRAGRAGKGSRGLVSLLVVAAILLAAGVLAALGLHDIQVPINPISISLAALASAVIFTLMLSQTLSASSEALYERGDLDLLFSSPIGPAKVLFVRSLGVAGGVITIFLILVTPLLLPSVIWGHPGWIGVFGVLGALALASTAVGLLLAMALFALIGPRRTRTVAQVMAALVGAAFFLVSQTRTLLGEQKSNSLFAEITRQAQEGRLHPTPVISLPLRAMLGQPLPLLALLAASAALFAMAALTLGRRFSDAAAATQGKTAARPARAGGRKARRAFAAGPFLAILRKELLLIGRDAALLSQVLLRVLYLIPTALLLSRNAAHGTGAALAGGAGVVAFLAGQVAGSLAWITLSAEEAPDLLAVSPARIRTLRRAKIVAALVPVALFLVLPIAVLAWFAPAAGAWTALGAALAAWSSGLINIWHQRPGKRSEFKRRGAASWMATVAEMLVSALLAGATGIAVAGFSPWALIPLGLAGAALLSLRRSDAQIARNLRTR</sequence>
<feature type="transmembrane region" description="Helical" evidence="1">
    <location>
        <begin position="39"/>
        <end position="62"/>
    </location>
</feature>
<dbReference type="RefSeq" id="WP_310032278.1">
    <property type="nucleotide sequence ID" value="NZ_JAVDRL010000007.1"/>
</dbReference>
<keyword evidence="3" id="KW-1185">Reference proteome</keyword>
<feature type="transmembrane region" description="Helical" evidence="1">
    <location>
        <begin position="124"/>
        <end position="147"/>
    </location>
</feature>
<name>A0ABU1N0L9_9CAUL</name>
<evidence type="ECO:0000313" key="3">
    <source>
        <dbReference type="Proteomes" id="UP001262754"/>
    </source>
</evidence>
<evidence type="ECO:0000313" key="2">
    <source>
        <dbReference type="EMBL" id="MDR6531981.1"/>
    </source>
</evidence>
<feature type="transmembrane region" description="Helical" evidence="1">
    <location>
        <begin position="460"/>
        <end position="478"/>
    </location>
</feature>
<feature type="transmembrane region" description="Helical" evidence="1">
    <location>
        <begin position="251"/>
        <end position="271"/>
    </location>
</feature>
<keyword evidence="1" id="KW-0812">Transmembrane</keyword>
<feature type="transmembrane region" description="Helical" evidence="1">
    <location>
        <begin position="189"/>
        <end position="206"/>
    </location>
</feature>
<feature type="transmembrane region" description="Helical" evidence="1">
    <location>
        <begin position="68"/>
        <end position="88"/>
    </location>
</feature>
<feature type="transmembrane region" description="Helical" evidence="1">
    <location>
        <begin position="428"/>
        <end position="448"/>
    </location>
</feature>
<accession>A0ABU1N0L9</accession>
<reference evidence="2 3" key="1">
    <citation type="submission" date="2023-07" db="EMBL/GenBank/DDBJ databases">
        <title>Sorghum-associated microbial communities from plants grown in Nebraska, USA.</title>
        <authorList>
            <person name="Schachtman D."/>
        </authorList>
    </citation>
    <scope>NUCLEOTIDE SEQUENCE [LARGE SCALE GENOMIC DNA]</scope>
    <source>
        <strain evidence="2 3">DS2154</strain>
    </source>
</reference>